<evidence type="ECO:0000313" key="1">
    <source>
        <dbReference type="EMBL" id="VDM00444.1"/>
    </source>
</evidence>
<proteinExistence type="predicted"/>
<gene>
    <name evidence="1" type="ORF">SSLN_LOCUS14058</name>
</gene>
<evidence type="ECO:0000313" key="2">
    <source>
        <dbReference type="Proteomes" id="UP000275846"/>
    </source>
</evidence>
<dbReference type="WBParaSite" id="SSLN_0001459601-mRNA-1">
    <property type="protein sequence ID" value="SSLN_0001459601-mRNA-1"/>
    <property type="gene ID" value="SSLN_0001459601"/>
</dbReference>
<dbReference type="Proteomes" id="UP000275846">
    <property type="component" value="Unassembled WGS sequence"/>
</dbReference>
<dbReference type="EMBL" id="UYSU01038620">
    <property type="protein sequence ID" value="VDM00444.1"/>
    <property type="molecule type" value="Genomic_DNA"/>
</dbReference>
<sequence length="113" mass="12613">MRVLRPEAAFNAAVTKPVSIIAAVESSLTQTEATEESTGLIRHQVCLLLIAHRLSEVLSKVKRAALRQLTKNSLSGMCVIEVPRLFWTGKPTFKKRNVYWRTASSMFLVQSTP</sequence>
<reference evidence="1 2" key="2">
    <citation type="submission" date="2018-11" db="EMBL/GenBank/DDBJ databases">
        <authorList>
            <consortium name="Pathogen Informatics"/>
        </authorList>
    </citation>
    <scope>NUCLEOTIDE SEQUENCE [LARGE SCALE GENOMIC DNA]</scope>
    <source>
        <strain evidence="1 2">NST_G2</strain>
    </source>
</reference>
<protein>
    <submittedName>
        <fullName evidence="1 3">Uncharacterized protein</fullName>
    </submittedName>
</protein>
<keyword evidence="2" id="KW-1185">Reference proteome</keyword>
<reference evidence="3" key="1">
    <citation type="submission" date="2016-06" db="UniProtKB">
        <authorList>
            <consortium name="WormBaseParasite"/>
        </authorList>
    </citation>
    <scope>IDENTIFICATION</scope>
</reference>
<evidence type="ECO:0000313" key="3">
    <source>
        <dbReference type="WBParaSite" id="SSLN_0001459601-mRNA-1"/>
    </source>
</evidence>
<name>A0A183TC60_SCHSO</name>
<dbReference type="AlphaFoldDB" id="A0A183TC60"/>
<accession>A0A183TC60</accession>
<organism evidence="3">
    <name type="scientific">Schistocephalus solidus</name>
    <name type="common">Tapeworm</name>
    <dbReference type="NCBI Taxonomy" id="70667"/>
    <lineage>
        <taxon>Eukaryota</taxon>
        <taxon>Metazoa</taxon>
        <taxon>Spiralia</taxon>
        <taxon>Lophotrochozoa</taxon>
        <taxon>Platyhelminthes</taxon>
        <taxon>Cestoda</taxon>
        <taxon>Eucestoda</taxon>
        <taxon>Diphyllobothriidea</taxon>
        <taxon>Diphyllobothriidae</taxon>
        <taxon>Schistocephalus</taxon>
    </lineage>
</organism>